<dbReference type="RefSeq" id="WP_220201828.1">
    <property type="nucleotide sequence ID" value="NZ_BNJK01000001.1"/>
</dbReference>
<keyword evidence="2" id="KW-0472">Membrane</keyword>
<evidence type="ECO:0008006" key="5">
    <source>
        <dbReference type="Google" id="ProtNLM"/>
    </source>
</evidence>
<evidence type="ECO:0000256" key="2">
    <source>
        <dbReference type="SAM" id="Phobius"/>
    </source>
</evidence>
<keyword evidence="2" id="KW-0812">Transmembrane</keyword>
<reference evidence="3" key="1">
    <citation type="submission" date="2020-10" db="EMBL/GenBank/DDBJ databases">
        <title>Taxonomic study of unclassified bacteria belonging to the class Ktedonobacteria.</title>
        <authorList>
            <person name="Yabe S."/>
            <person name="Wang C.M."/>
            <person name="Zheng Y."/>
            <person name="Sakai Y."/>
            <person name="Cavaletti L."/>
            <person name="Monciardini P."/>
            <person name="Donadio S."/>
        </authorList>
    </citation>
    <scope>NUCLEOTIDE SEQUENCE</scope>
    <source>
        <strain evidence="3">ID150040</strain>
    </source>
</reference>
<keyword evidence="4" id="KW-1185">Reference proteome</keyword>
<evidence type="ECO:0000313" key="3">
    <source>
        <dbReference type="EMBL" id="GHO90895.1"/>
    </source>
</evidence>
<dbReference type="SUPFAM" id="SSF49329">
    <property type="entry name" value="Cu,Zn superoxide dismutase-like"/>
    <property type="match status" value="1"/>
</dbReference>
<feature type="transmembrane region" description="Helical" evidence="2">
    <location>
        <begin position="15"/>
        <end position="39"/>
    </location>
</feature>
<keyword evidence="2" id="KW-1133">Transmembrane helix</keyword>
<comment type="caution">
    <text evidence="3">The sequence shown here is derived from an EMBL/GenBank/DDBJ whole genome shotgun (WGS) entry which is preliminary data.</text>
</comment>
<dbReference type="InterPro" id="IPR036423">
    <property type="entry name" value="SOD-like_Cu/Zn_dom_sf"/>
</dbReference>
<dbReference type="GO" id="GO:0006801">
    <property type="term" value="P:superoxide metabolic process"/>
    <property type="evidence" value="ECO:0007669"/>
    <property type="project" value="InterPro"/>
</dbReference>
<dbReference type="EMBL" id="BNJK01000001">
    <property type="protein sequence ID" value="GHO90895.1"/>
    <property type="molecule type" value="Genomic_DNA"/>
</dbReference>
<sequence>MRNSGASDFYCVRAWLIRVSIAIVMSCLLFALMSLPIFAHTQNKQDVRSQTIASVQKAPPGKADLKWDARKQELTVMLDVNGLQPGSDHTSHIHAGTCSSMGKILYPLRDIVANKDGHGVATTVIKGVKGGIAATGWSIAVHKGAVTTSAILCGNGANPKKATSVTVPLSAPPMK</sequence>
<dbReference type="AlphaFoldDB" id="A0A8J3N057"/>
<gene>
    <name evidence="3" type="ORF">KSF_009430</name>
</gene>
<evidence type="ECO:0000256" key="1">
    <source>
        <dbReference type="ARBA" id="ARBA00010457"/>
    </source>
</evidence>
<evidence type="ECO:0000313" key="4">
    <source>
        <dbReference type="Proteomes" id="UP000597444"/>
    </source>
</evidence>
<protein>
    <recommendedName>
        <fullName evidence="5">CHRD domain-containing protein</fullName>
    </recommendedName>
</protein>
<dbReference type="GO" id="GO:0046872">
    <property type="term" value="F:metal ion binding"/>
    <property type="evidence" value="ECO:0007669"/>
    <property type="project" value="InterPro"/>
</dbReference>
<dbReference type="Proteomes" id="UP000597444">
    <property type="component" value="Unassembled WGS sequence"/>
</dbReference>
<comment type="similarity">
    <text evidence="1">Belongs to the Cu-Zn superoxide dismutase family.</text>
</comment>
<organism evidence="3 4">
    <name type="scientific">Reticulibacter mediterranei</name>
    <dbReference type="NCBI Taxonomy" id="2778369"/>
    <lineage>
        <taxon>Bacteria</taxon>
        <taxon>Bacillati</taxon>
        <taxon>Chloroflexota</taxon>
        <taxon>Ktedonobacteria</taxon>
        <taxon>Ktedonobacterales</taxon>
        <taxon>Reticulibacteraceae</taxon>
        <taxon>Reticulibacter</taxon>
    </lineage>
</organism>
<name>A0A8J3N057_9CHLR</name>
<accession>A0A8J3N057</accession>
<proteinExistence type="inferred from homology"/>